<dbReference type="InterPro" id="IPR051531">
    <property type="entry name" value="N-acetyltransferase"/>
</dbReference>
<accession>A0A6N8FIR9</accession>
<evidence type="ECO:0000259" key="1">
    <source>
        <dbReference type="PROSITE" id="PS51186"/>
    </source>
</evidence>
<evidence type="ECO:0000313" key="3">
    <source>
        <dbReference type="Proteomes" id="UP000469125"/>
    </source>
</evidence>
<dbReference type="InterPro" id="IPR000182">
    <property type="entry name" value="GNAT_dom"/>
</dbReference>
<dbReference type="PROSITE" id="PS51186">
    <property type="entry name" value="GNAT"/>
    <property type="match status" value="1"/>
</dbReference>
<feature type="domain" description="N-acetyltransferase" evidence="1">
    <location>
        <begin position="11"/>
        <end position="167"/>
    </location>
</feature>
<dbReference type="PANTHER" id="PTHR43792:SF9">
    <property type="entry name" value="RIBOSOMAL-PROTEIN-ALANINE ACETYLTRANSFERASE"/>
    <property type="match status" value="1"/>
</dbReference>
<dbReference type="EMBL" id="WOCA01000012">
    <property type="protein sequence ID" value="MUK89500.1"/>
    <property type="molecule type" value="Genomic_DNA"/>
</dbReference>
<dbReference type="Pfam" id="PF13302">
    <property type="entry name" value="Acetyltransf_3"/>
    <property type="match status" value="1"/>
</dbReference>
<organism evidence="2 3">
    <name type="scientific">Ornithinibacillus caprae</name>
    <dbReference type="NCBI Taxonomy" id="2678566"/>
    <lineage>
        <taxon>Bacteria</taxon>
        <taxon>Bacillati</taxon>
        <taxon>Bacillota</taxon>
        <taxon>Bacilli</taxon>
        <taxon>Bacillales</taxon>
        <taxon>Bacillaceae</taxon>
        <taxon>Ornithinibacillus</taxon>
    </lineage>
</organism>
<sequence length="180" mass="20740">MEFPKLNTKRLVLDKITKEHIPSYYDVLSREVVTKYYGMDSLKSLEEASKLVESLQQTYESRRGIRWGIFLAETGEFVGTVGLNNLSTWSKRAEVGYELHPNHWNKGITTEAVEEVLRYSFEGLGLNRMGAVTYPQNESSIKLLKRLGFKNEGLLRGYLYQNGKSNDAFVFSILNSEWNR</sequence>
<comment type="caution">
    <text evidence="2">The sequence shown here is derived from an EMBL/GenBank/DDBJ whole genome shotgun (WGS) entry which is preliminary data.</text>
</comment>
<keyword evidence="3" id="KW-1185">Reference proteome</keyword>
<protein>
    <submittedName>
        <fullName evidence="2">GNAT family N-acetyltransferase</fullName>
    </submittedName>
</protein>
<keyword evidence="2" id="KW-0808">Transferase</keyword>
<reference evidence="2 3" key="1">
    <citation type="submission" date="2019-11" db="EMBL/GenBank/DDBJ databases">
        <authorList>
            <person name="Li X."/>
        </authorList>
    </citation>
    <scope>NUCLEOTIDE SEQUENCE [LARGE SCALE GENOMIC DNA]</scope>
    <source>
        <strain evidence="2 3">L9</strain>
    </source>
</reference>
<dbReference type="InterPro" id="IPR016181">
    <property type="entry name" value="Acyl_CoA_acyltransferase"/>
</dbReference>
<dbReference type="GO" id="GO:0008999">
    <property type="term" value="F:protein-N-terminal-alanine acetyltransferase activity"/>
    <property type="evidence" value="ECO:0007669"/>
    <property type="project" value="TreeGrafter"/>
</dbReference>
<dbReference type="Proteomes" id="UP000469125">
    <property type="component" value="Unassembled WGS sequence"/>
</dbReference>
<name>A0A6N8FIR9_9BACI</name>
<evidence type="ECO:0000313" key="2">
    <source>
        <dbReference type="EMBL" id="MUK89500.1"/>
    </source>
</evidence>
<dbReference type="PANTHER" id="PTHR43792">
    <property type="entry name" value="GNAT FAMILY, PUTATIVE (AFU_ORTHOLOGUE AFUA_3G00765)-RELATED-RELATED"/>
    <property type="match status" value="1"/>
</dbReference>
<dbReference type="GO" id="GO:0005737">
    <property type="term" value="C:cytoplasm"/>
    <property type="evidence" value="ECO:0007669"/>
    <property type="project" value="TreeGrafter"/>
</dbReference>
<dbReference type="AlphaFoldDB" id="A0A6N8FIR9"/>
<gene>
    <name evidence="2" type="ORF">GMD78_14125</name>
</gene>
<dbReference type="Gene3D" id="3.40.630.30">
    <property type="match status" value="1"/>
</dbReference>
<dbReference type="RefSeq" id="WP_155669465.1">
    <property type="nucleotide sequence ID" value="NZ_WOCA01000012.1"/>
</dbReference>
<dbReference type="SUPFAM" id="SSF55729">
    <property type="entry name" value="Acyl-CoA N-acyltransferases (Nat)"/>
    <property type="match status" value="1"/>
</dbReference>
<proteinExistence type="predicted"/>